<name>A0A9X6RKV4_HYPEX</name>
<proteinExistence type="predicted"/>
<sequence length="79" mass="8684">MEAEVNSEQPPRTHPPHPTAVLLPIVPGAALPPLRSRISLSHETPPSSSCKMETEVNSLENDFRKLLRPRPSTDALPQL</sequence>
<accession>A0A9X6RKV4</accession>
<organism evidence="1 2">
    <name type="scientific">Hypsibius exemplaris</name>
    <name type="common">Freshwater tardigrade</name>
    <dbReference type="NCBI Taxonomy" id="2072580"/>
    <lineage>
        <taxon>Eukaryota</taxon>
        <taxon>Metazoa</taxon>
        <taxon>Ecdysozoa</taxon>
        <taxon>Tardigrada</taxon>
        <taxon>Eutardigrada</taxon>
        <taxon>Parachela</taxon>
        <taxon>Hypsibioidea</taxon>
        <taxon>Hypsibiidae</taxon>
        <taxon>Hypsibius</taxon>
    </lineage>
</organism>
<keyword evidence="2" id="KW-1185">Reference proteome</keyword>
<evidence type="ECO:0000313" key="2">
    <source>
        <dbReference type="Proteomes" id="UP000192578"/>
    </source>
</evidence>
<evidence type="ECO:0000313" key="1">
    <source>
        <dbReference type="EMBL" id="OWA51322.1"/>
    </source>
</evidence>
<dbReference type="AlphaFoldDB" id="A0A9X6RKV4"/>
<gene>
    <name evidence="1" type="ORF">BV898_15809</name>
</gene>
<dbReference type="Proteomes" id="UP000192578">
    <property type="component" value="Unassembled WGS sequence"/>
</dbReference>
<comment type="caution">
    <text evidence="1">The sequence shown here is derived from an EMBL/GenBank/DDBJ whole genome shotgun (WGS) entry which is preliminary data.</text>
</comment>
<reference evidence="2" key="1">
    <citation type="submission" date="2017-01" db="EMBL/GenBank/DDBJ databases">
        <title>Comparative genomics of anhydrobiosis in the tardigrade Hypsibius dujardini.</title>
        <authorList>
            <person name="Yoshida Y."/>
            <person name="Koutsovoulos G."/>
            <person name="Laetsch D."/>
            <person name="Stevens L."/>
            <person name="Kumar S."/>
            <person name="Horikawa D."/>
            <person name="Ishino K."/>
            <person name="Komine S."/>
            <person name="Tomita M."/>
            <person name="Blaxter M."/>
            <person name="Arakawa K."/>
        </authorList>
    </citation>
    <scope>NUCLEOTIDE SEQUENCE [LARGE SCALE GENOMIC DNA]</scope>
    <source>
        <strain evidence="2">Z151</strain>
    </source>
</reference>
<protein>
    <submittedName>
        <fullName evidence="1">Uncharacterized protein</fullName>
    </submittedName>
</protein>
<dbReference type="EMBL" id="MTYJ01000222">
    <property type="protein sequence ID" value="OWA51322.1"/>
    <property type="molecule type" value="Genomic_DNA"/>
</dbReference>